<keyword evidence="3" id="KW-1185">Reference proteome</keyword>
<gene>
    <name evidence="2" type="ORF">SBAD_LOCUS7178</name>
</gene>
<dbReference type="AlphaFoldDB" id="A0A183IU81"/>
<reference evidence="2 3" key="2">
    <citation type="submission" date="2018-11" db="EMBL/GenBank/DDBJ databases">
        <authorList>
            <consortium name="Pathogen Informatics"/>
        </authorList>
    </citation>
    <scope>NUCLEOTIDE SEQUENCE [LARGE SCALE GENOMIC DNA]</scope>
</reference>
<evidence type="ECO:0000313" key="2">
    <source>
        <dbReference type="EMBL" id="VDP12178.1"/>
    </source>
</evidence>
<dbReference type="Proteomes" id="UP000270296">
    <property type="component" value="Unassembled WGS sequence"/>
</dbReference>
<dbReference type="EMBL" id="UZAM01010391">
    <property type="protein sequence ID" value="VDP12178.1"/>
    <property type="molecule type" value="Genomic_DNA"/>
</dbReference>
<evidence type="ECO:0000313" key="3">
    <source>
        <dbReference type="Proteomes" id="UP000270296"/>
    </source>
</evidence>
<dbReference type="SUPFAM" id="SSF57256">
    <property type="entry name" value="Elafin-like"/>
    <property type="match status" value="2"/>
</dbReference>
<evidence type="ECO:0000313" key="4">
    <source>
        <dbReference type="WBParaSite" id="SBAD_0000744501-mRNA-1"/>
    </source>
</evidence>
<dbReference type="GO" id="GO:0005576">
    <property type="term" value="C:extracellular region"/>
    <property type="evidence" value="ECO:0007669"/>
    <property type="project" value="InterPro"/>
</dbReference>
<feature type="domain" description="WAP" evidence="1">
    <location>
        <begin position="44"/>
        <end position="84"/>
    </location>
</feature>
<dbReference type="GO" id="GO:0030414">
    <property type="term" value="F:peptidase inhibitor activity"/>
    <property type="evidence" value="ECO:0007669"/>
    <property type="project" value="InterPro"/>
</dbReference>
<dbReference type="InterPro" id="IPR006150">
    <property type="entry name" value="Cys_repeat_1"/>
</dbReference>
<protein>
    <submittedName>
        <fullName evidence="4">WAP domain-containing protein</fullName>
    </submittedName>
</protein>
<dbReference type="WBParaSite" id="SBAD_0000744501-mRNA-1">
    <property type="protein sequence ID" value="SBAD_0000744501-mRNA-1"/>
    <property type="gene ID" value="SBAD_0000744501"/>
</dbReference>
<dbReference type="Gene3D" id="4.10.75.10">
    <property type="entry name" value="Elafin-like"/>
    <property type="match status" value="2"/>
</dbReference>
<dbReference type="SMART" id="SM00289">
    <property type="entry name" value="WR1"/>
    <property type="match status" value="3"/>
</dbReference>
<dbReference type="InterPro" id="IPR036645">
    <property type="entry name" value="Elafin-like_sf"/>
</dbReference>
<evidence type="ECO:0000259" key="1">
    <source>
        <dbReference type="Pfam" id="PF00095"/>
    </source>
</evidence>
<feature type="domain" description="WAP" evidence="1">
    <location>
        <begin position="140"/>
        <end position="179"/>
    </location>
</feature>
<organism evidence="4">
    <name type="scientific">Soboliphyme baturini</name>
    <dbReference type="NCBI Taxonomy" id="241478"/>
    <lineage>
        <taxon>Eukaryota</taxon>
        <taxon>Metazoa</taxon>
        <taxon>Ecdysozoa</taxon>
        <taxon>Nematoda</taxon>
        <taxon>Enoplea</taxon>
        <taxon>Dorylaimia</taxon>
        <taxon>Dioctophymatida</taxon>
        <taxon>Dioctophymatoidea</taxon>
        <taxon>Soboliphymatidae</taxon>
        <taxon>Soboliphyme</taxon>
    </lineage>
</organism>
<accession>A0A183IU81</accession>
<reference evidence="4" key="1">
    <citation type="submission" date="2016-06" db="UniProtKB">
        <authorList>
            <consortium name="WormBaseParasite"/>
        </authorList>
    </citation>
    <scope>IDENTIFICATION</scope>
</reference>
<proteinExistence type="predicted"/>
<dbReference type="Pfam" id="PF00095">
    <property type="entry name" value="WAP"/>
    <property type="match status" value="2"/>
</dbReference>
<dbReference type="InterPro" id="IPR008197">
    <property type="entry name" value="WAP_dom"/>
</dbReference>
<dbReference type="OrthoDB" id="196393at2759"/>
<name>A0A183IU81_9BILA</name>
<sequence>MSNLVEKCYDGSDPLRSCYSLPCPENYDCTNNQCCRKTFAPPTTGVCPSTEGMTPNYEKICRDDYDCDPYTKCCSFGSEKYCVPSVDVNVQARVRGTCSDGSASLILCENGKCSGKMACEKGRWCCNARSSEDNESNQKLCPPDVGFGIARGRTCHSDDDCNRYMKCCMQRGVKRCTPPLRFEDVCKNGEAPKSSCVLGRCPSGFICKKSFCCKKRTESHNSDKLCPPIVLPHLRGMPCLSTSDCEDGEKCCPLQQINRCVSMAALN</sequence>